<evidence type="ECO:0000313" key="3">
    <source>
        <dbReference type="Proteomes" id="UP000270819"/>
    </source>
</evidence>
<keyword evidence="1" id="KW-0812">Transmembrane</keyword>
<sequence>MMLGQFFENVVAALIVILVVSHFELMNPYLAGVITFAACYLLDGLSKIIGAIFS</sequence>
<evidence type="ECO:0000313" key="2">
    <source>
        <dbReference type="EMBL" id="AYD79605.1"/>
    </source>
</evidence>
<dbReference type="EMBL" id="MG589384">
    <property type="protein sequence ID" value="AYD79605.1"/>
    <property type="molecule type" value="Genomic_DNA"/>
</dbReference>
<dbReference type="Proteomes" id="UP000270819">
    <property type="component" value="Segment"/>
</dbReference>
<proteinExistence type="predicted"/>
<feature type="transmembrane region" description="Helical" evidence="1">
    <location>
        <begin position="29"/>
        <end position="53"/>
    </location>
</feature>
<protein>
    <submittedName>
        <fullName evidence="2">Uncharacterized protein</fullName>
    </submittedName>
</protein>
<gene>
    <name evidence="2" type="ORF">LINGLNFE_00123</name>
</gene>
<organism evidence="2 3">
    <name type="scientific">Enterobacter phage phi63_307</name>
    <dbReference type="NCBI Taxonomy" id="2340711"/>
    <lineage>
        <taxon>Viruses</taxon>
        <taxon>Duplodnaviria</taxon>
        <taxon>Heunggongvirae</taxon>
        <taxon>Uroviricota</taxon>
        <taxon>Caudoviricetes</taxon>
        <taxon>Andersonviridae</taxon>
        <taxon>Ounavirinae</taxon>
        <taxon>Kolesnikvirus</taxon>
        <taxon>Kolesnikvirus Ea214</taxon>
    </lineage>
</organism>
<keyword evidence="1" id="KW-0472">Membrane</keyword>
<feature type="transmembrane region" description="Helical" evidence="1">
    <location>
        <begin position="7"/>
        <end position="23"/>
    </location>
</feature>
<keyword evidence="1" id="KW-1133">Transmembrane helix</keyword>
<reference evidence="3" key="1">
    <citation type="submission" date="2017-11" db="EMBL/GenBank/DDBJ databases">
        <authorList>
            <person name="Zhao X."/>
        </authorList>
    </citation>
    <scope>NUCLEOTIDE SEQUENCE [LARGE SCALE GENOMIC DNA]</scope>
</reference>
<evidence type="ECO:0000256" key="1">
    <source>
        <dbReference type="SAM" id="Phobius"/>
    </source>
</evidence>
<name>A0A386K4A5_9CAUD</name>
<accession>A0A386K4A5</accession>